<dbReference type="AlphaFoldDB" id="A0A514LEZ6"/>
<sequence>MTVDPEKAGVSHLNIIEALAAENIEARPVWKPLHLQPLFEGAAYYRIQRGGVSDDLFRCGLCLASGSSMTEGEQSRVIQVVEQALEFKCAERQQYSR</sequence>
<gene>
    <name evidence="1" type="ORF">EPH95_03890</name>
</gene>
<dbReference type="SUPFAM" id="SSF53383">
    <property type="entry name" value="PLP-dependent transferases"/>
    <property type="match status" value="1"/>
</dbReference>
<dbReference type="OrthoDB" id="9810913at2"/>
<dbReference type="EMBL" id="CP035485">
    <property type="protein sequence ID" value="QDI90428.1"/>
    <property type="molecule type" value="Genomic_DNA"/>
</dbReference>
<dbReference type="InterPro" id="IPR015424">
    <property type="entry name" value="PyrdxlP-dep_Trfase"/>
</dbReference>
<proteinExistence type="predicted"/>
<evidence type="ECO:0000313" key="2">
    <source>
        <dbReference type="Proteomes" id="UP000319756"/>
    </source>
</evidence>
<evidence type="ECO:0008006" key="3">
    <source>
        <dbReference type="Google" id="ProtNLM"/>
    </source>
</evidence>
<dbReference type="InterPro" id="IPR000653">
    <property type="entry name" value="DegT/StrS_aminotransferase"/>
</dbReference>
<accession>A0A514LEZ6</accession>
<protein>
    <recommendedName>
        <fullName evidence="3">DegT/DnrJ/EryC1/StrS aminotransferase family protein</fullName>
    </recommendedName>
</protein>
<dbReference type="KEGG" id="sale:EPH95_03890"/>
<dbReference type="Pfam" id="PF01041">
    <property type="entry name" value="DegT_DnrJ_EryC1"/>
    <property type="match status" value="1"/>
</dbReference>
<name>A0A514LEZ6_9BACI</name>
<reference evidence="2" key="1">
    <citation type="submission" date="2019-01" db="EMBL/GenBank/DDBJ databases">
        <title>Genomic analysis of Salicibibacter sp. NKC3-5.</title>
        <authorList>
            <person name="Oh Y.J."/>
        </authorList>
    </citation>
    <scope>NUCLEOTIDE SEQUENCE [LARGE SCALE GENOMIC DNA]</scope>
    <source>
        <strain evidence="2">NKC3-5</strain>
    </source>
</reference>
<evidence type="ECO:0000313" key="1">
    <source>
        <dbReference type="EMBL" id="QDI90428.1"/>
    </source>
</evidence>
<dbReference type="Proteomes" id="UP000319756">
    <property type="component" value="Chromosome"/>
</dbReference>
<dbReference type="InterPro" id="IPR015422">
    <property type="entry name" value="PyrdxlP-dep_Trfase_small"/>
</dbReference>
<keyword evidence="2" id="KW-1185">Reference proteome</keyword>
<organism evidence="1 2">
    <name type="scientific">Salicibibacter halophilus</name>
    <dbReference type="NCBI Taxonomy" id="2502791"/>
    <lineage>
        <taxon>Bacteria</taxon>
        <taxon>Bacillati</taxon>
        <taxon>Bacillota</taxon>
        <taxon>Bacilli</taxon>
        <taxon>Bacillales</taxon>
        <taxon>Bacillaceae</taxon>
        <taxon>Salicibibacter</taxon>
    </lineage>
</organism>
<dbReference type="Gene3D" id="3.90.1150.10">
    <property type="entry name" value="Aspartate Aminotransferase, domain 1"/>
    <property type="match status" value="1"/>
</dbReference>